<comment type="similarity">
    <text evidence="2 9">Belongs to the carnitine/choline acetyltransferase family.</text>
</comment>
<evidence type="ECO:0000256" key="4">
    <source>
        <dbReference type="ARBA" id="ARBA00022679"/>
    </source>
</evidence>
<dbReference type="Gene3D" id="1.10.275.20">
    <property type="entry name" value="Choline/Carnitine o-acyltransferase"/>
    <property type="match status" value="1"/>
</dbReference>
<dbReference type="InterPro" id="IPR042231">
    <property type="entry name" value="Cho/carn_acyl_trans_2"/>
</dbReference>
<evidence type="ECO:0000313" key="11">
    <source>
        <dbReference type="Proteomes" id="UP000694865"/>
    </source>
</evidence>
<dbReference type="PANTHER" id="PTHR22589:SF67">
    <property type="entry name" value="PEROXISOMAL CARNITINE O-OCTANOYLTRANSFERASE"/>
    <property type="match status" value="1"/>
</dbReference>
<protein>
    <submittedName>
        <fullName evidence="12">Peroxisomal carnitine O-octanoyltransferase-like</fullName>
    </submittedName>
</protein>
<comment type="pathway">
    <text evidence="1">Lipid metabolism; fatty acid beta-oxidation.</text>
</comment>
<dbReference type="RefSeq" id="XP_006811175.1">
    <property type="nucleotide sequence ID" value="XM_006811112.1"/>
</dbReference>
<comment type="catalytic activity">
    <reaction evidence="8">
        <text>4,8-dimethylnonanoyl-CoA + (R)-carnitine = O-4,8-dimethylnonanoyl-(R)-carnitine + CoA</text>
        <dbReference type="Rhea" id="RHEA:44860"/>
        <dbReference type="ChEBI" id="CHEBI:16347"/>
        <dbReference type="ChEBI" id="CHEBI:57287"/>
        <dbReference type="ChEBI" id="CHEBI:77061"/>
        <dbReference type="ChEBI" id="CHEBI:84654"/>
    </reaction>
</comment>
<dbReference type="SUPFAM" id="SSF52777">
    <property type="entry name" value="CoA-dependent acyltransferases"/>
    <property type="match status" value="2"/>
</dbReference>
<evidence type="ECO:0000256" key="2">
    <source>
        <dbReference type="ARBA" id="ARBA00005232"/>
    </source>
</evidence>
<keyword evidence="4 9" id="KW-0808">Transferase</keyword>
<dbReference type="PANTHER" id="PTHR22589">
    <property type="entry name" value="CARNITINE O-ACYLTRANSFERASE"/>
    <property type="match status" value="1"/>
</dbReference>
<accession>A0ABM0LTT4</accession>
<keyword evidence="3" id="KW-0813">Transport</keyword>
<dbReference type="Gene3D" id="3.30.559.10">
    <property type="entry name" value="Chloramphenicol acetyltransferase-like domain"/>
    <property type="match status" value="1"/>
</dbReference>
<dbReference type="InterPro" id="IPR039551">
    <property type="entry name" value="Cho/carn_acyl_trans"/>
</dbReference>
<feature type="domain" description="Choline/carnitine acyltransferase" evidence="10">
    <location>
        <begin position="11"/>
        <end position="568"/>
    </location>
</feature>
<dbReference type="PROSITE" id="PS00440">
    <property type="entry name" value="ACYLTRANSF_C_2"/>
    <property type="match status" value="1"/>
</dbReference>
<keyword evidence="7 9" id="KW-0012">Acyltransferase</keyword>
<keyword evidence="5" id="KW-0276">Fatty acid metabolism</keyword>
<evidence type="ECO:0000256" key="9">
    <source>
        <dbReference type="RuleBase" id="RU003801"/>
    </source>
</evidence>
<evidence type="ECO:0000256" key="1">
    <source>
        <dbReference type="ARBA" id="ARBA00005005"/>
    </source>
</evidence>
<evidence type="ECO:0000256" key="3">
    <source>
        <dbReference type="ARBA" id="ARBA00022448"/>
    </source>
</evidence>
<dbReference type="InterPro" id="IPR023213">
    <property type="entry name" value="CAT-like_dom_sf"/>
</dbReference>
<dbReference type="InterPro" id="IPR000542">
    <property type="entry name" value="Carn_acyl_trans"/>
</dbReference>
<dbReference type="Proteomes" id="UP000694865">
    <property type="component" value="Unplaced"/>
</dbReference>
<evidence type="ECO:0000259" key="10">
    <source>
        <dbReference type="Pfam" id="PF00755"/>
    </source>
</evidence>
<dbReference type="Pfam" id="PF00755">
    <property type="entry name" value="Carn_acyltransf"/>
    <property type="match status" value="1"/>
</dbReference>
<keyword evidence="6" id="KW-0443">Lipid metabolism</keyword>
<evidence type="ECO:0000256" key="8">
    <source>
        <dbReference type="ARBA" id="ARBA00048999"/>
    </source>
</evidence>
<keyword evidence="11" id="KW-1185">Reference proteome</keyword>
<organism evidence="11 12">
    <name type="scientific">Saccoglossus kowalevskii</name>
    <name type="common">Acorn worm</name>
    <dbReference type="NCBI Taxonomy" id="10224"/>
    <lineage>
        <taxon>Eukaryota</taxon>
        <taxon>Metazoa</taxon>
        <taxon>Hemichordata</taxon>
        <taxon>Enteropneusta</taxon>
        <taxon>Harrimaniidae</taxon>
        <taxon>Saccoglossus</taxon>
    </lineage>
</organism>
<dbReference type="InterPro" id="IPR042572">
    <property type="entry name" value="Carn_acyl_trans_N"/>
</dbReference>
<sequence>MCTCSVSVVGKVKPHVSSEELENTRRIVKSFYDGIGKELHEKLLKKASKERNWFEYWWMDFYLKARGSPNYSASYYGMVIPFIDECWQSKEGSQVERCAVVLWNVLQFWKMLREETLPLDIDRNGTTLSMYQYRSLFNSSRVPGVQKDTFVQWFKTAKEGNCPSHLIVMRKGRFYKFNATDDDGKILSAPALKRQIEYVKTESDNQPTILSVGMLTALDRIPWAQARSHLQSLDPRNKKFLDEIESSLLILRLEDKASETLQSIARESLCGIGHGRWFDKGYTLISFKNGTFGLNIDHVQVDAICPVNHWIHVNSKIIAQDGIWKGSTDVRKLSNPQELKFIVDDHITNAIRKAVEQSRKESKNIETSINKMNFDRELLRCKKVHPDAFLQLAIQYTYYKMYRRPAPTNEAATTRQFYHGRTETVRACTVEAIQWCQYMTGENIEPSKTLNLFLTAINKHVQLMGECKRNEGCHRHLYGLEMIAAENGIPLPELYKDPSYMKSGGNESYILVTSSSGYSPVLAFIPPMCENGYGVFYSFPKNALILFVSSWKKDKATDCVVYRKNLEKTINEMLAMLTNSNL</sequence>
<evidence type="ECO:0000256" key="5">
    <source>
        <dbReference type="ARBA" id="ARBA00022832"/>
    </source>
</evidence>
<evidence type="ECO:0000256" key="7">
    <source>
        <dbReference type="ARBA" id="ARBA00023315"/>
    </source>
</evidence>
<dbReference type="Gene3D" id="3.30.559.70">
    <property type="entry name" value="Choline/Carnitine o-acyltransferase, domain 2"/>
    <property type="match status" value="1"/>
</dbReference>
<dbReference type="GeneID" id="100376850"/>
<reference evidence="12" key="1">
    <citation type="submission" date="2025-08" db="UniProtKB">
        <authorList>
            <consortium name="RefSeq"/>
        </authorList>
    </citation>
    <scope>IDENTIFICATION</scope>
    <source>
        <tissue evidence="12">Testes</tissue>
    </source>
</reference>
<evidence type="ECO:0000313" key="12">
    <source>
        <dbReference type="RefSeq" id="XP_006811175.1"/>
    </source>
</evidence>
<proteinExistence type="inferred from homology"/>
<name>A0ABM0LTT4_SACKO</name>
<gene>
    <name evidence="12" type="primary">LOC100376850</name>
</gene>
<evidence type="ECO:0000256" key="6">
    <source>
        <dbReference type="ARBA" id="ARBA00023098"/>
    </source>
</evidence>